<evidence type="ECO:0000313" key="2">
    <source>
        <dbReference type="Proteomes" id="UP000008742"/>
    </source>
</evidence>
<keyword evidence="2" id="KW-1185">Reference proteome</keyword>
<dbReference type="EMBL" id="HM151342">
    <property type="protein sequence ID" value="ADK73453.1"/>
    <property type="molecule type" value="Genomic_DNA"/>
</dbReference>
<dbReference type="OrthoDB" id="35460at10239"/>
<dbReference type="Proteomes" id="UP000008742">
    <property type="component" value="Segment"/>
</dbReference>
<protein>
    <submittedName>
        <fullName evidence="1">Uncharacterized protein</fullName>
    </submittedName>
</protein>
<dbReference type="GeneID" id="10511789"/>
<dbReference type="KEGG" id="vg:10511789"/>
<organism evidence="1 2">
    <name type="scientific">Roseobacter phage RDJL Phi 1</name>
    <dbReference type="NCBI Taxonomy" id="562742"/>
    <lineage>
        <taxon>Viruses</taxon>
        <taxon>Duplodnaviria</taxon>
        <taxon>Heunggongvirae</taxon>
        <taxon>Uroviricota</taxon>
        <taxon>Caudoviricetes</taxon>
        <taxon>Xiamenvirus</taxon>
        <taxon>Xiamenvirus RDJL1</taxon>
    </lineage>
</organism>
<sequence length="112" mass="12537">MTTTYETLMTGTDEQVVAYLPPADAKKFFTRIRKVSFYVRTSVDLYTDFDEETGRGSKGFLDMGGNVPISVREANKMMDGMIRFENTRKESKGEVVNGMVKVTRLGGCVFIG</sequence>
<proteinExistence type="predicted"/>
<dbReference type="RefSeq" id="YP_004421820.1">
    <property type="nucleotide sequence ID" value="NC_015466.1"/>
</dbReference>
<name>F4YXR3_9CAUD</name>
<reference evidence="1 2" key="2">
    <citation type="journal article" date="2011" name="Virol. J.">
        <title>Complete genome sequence of a marine roseophage provides evidence into the evolution of gene transfer agents in alphaproteobacteria.</title>
        <authorList>
            <person name="Huang S."/>
            <person name="Zhang Y."/>
            <person name="Chen F."/>
            <person name="Jiao N."/>
        </authorList>
    </citation>
    <scope>NUCLEOTIDE SEQUENCE [LARGE SCALE GENOMIC DNA]</scope>
</reference>
<accession>F4YXR3</accession>
<evidence type="ECO:0000313" key="1">
    <source>
        <dbReference type="EMBL" id="ADK73453.1"/>
    </source>
</evidence>
<reference evidence="1 2" key="1">
    <citation type="journal article" date="2009" name="Appl. Environ. Microbiol.">
        <title>Roseophage RDJL Phi1, infecting the aerobic anoxygenic phototrophic bacterium Roseobacter denitrificans OCh114.</title>
        <authorList>
            <person name="Zhang Y."/>
            <person name="Jiao N."/>
        </authorList>
    </citation>
    <scope>NUCLEOTIDE SEQUENCE [LARGE SCALE GENOMIC DNA]</scope>
</reference>
<gene>
    <name evidence="1" type="ORF">RDJLphi1_gp52</name>
</gene>